<organism evidence="1 3">
    <name type="scientific">Sphingomonas aurantiaca</name>
    <dbReference type="NCBI Taxonomy" id="185949"/>
    <lineage>
        <taxon>Bacteria</taxon>
        <taxon>Pseudomonadati</taxon>
        <taxon>Pseudomonadota</taxon>
        <taxon>Alphaproteobacteria</taxon>
        <taxon>Sphingomonadales</taxon>
        <taxon>Sphingomonadaceae</taxon>
        <taxon>Sphingomonas</taxon>
    </lineage>
</organism>
<gene>
    <name evidence="1" type="ORF">C8J26_3895</name>
    <name evidence="2" type="ORF">SPHINGO391_80026</name>
</gene>
<dbReference type="EMBL" id="CABVLI010000053">
    <property type="protein sequence ID" value="VVT32611.1"/>
    <property type="molecule type" value="Genomic_DNA"/>
</dbReference>
<dbReference type="CDD" id="cd04186">
    <property type="entry name" value="GT_2_like_c"/>
    <property type="match status" value="1"/>
</dbReference>
<dbReference type="Gene3D" id="3.90.550.10">
    <property type="entry name" value="Spore Coat Polysaccharide Biosynthesis Protein SpsA, Chain A"/>
    <property type="match status" value="1"/>
</dbReference>
<dbReference type="RefSeq" id="WP_056420702.1">
    <property type="nucleotide sequence ID" value="NZ_JAPZPS010000007.1"/>
</dbReference>
<dbReference type="EMBL" id="QAOG01000009">
    <property type="protein sequence ID" value="PTQ58295.1"/>
    <property type="molecule type" value="Genomic_DNA"/>
</dbReference>
<name>A0A2T5GG58_9SPHN</name>
<dbReference type="Proteomes" id="UP000326857">
    <property type="component" value="Unassembled WGS sequence"/>
</dbReference>
<dbReference type="InterPro" id="IPR029044">
    <property type="entry name" value="Nucleotide-diphossugar_trans"/>
</dbReference>
<accession>A0A2T5GG58</accession>
<evidence type="ECO:0000313" key="2">
    <source>
        <dbReference type="EMBL" id="VVT32611.1"/>
    </source>
</evidence>
<evidence type="ECO:0000313" key="4">
    <source>
        <dbReference type="Proteomes" id="UP000326857"/>
    </source>
</evidence>
<dbReference type="AlphaFoldDB" id="A0A2T5GG58"/>
<reference evidence="1 3" key="1">
    <citation type="submission" date="2018-04" db="EMBL/GenBank/DDBJ databases">
        <title>Genomic Encyclopedia of Type Strains, Phase III (KMG-III): the genomes of soil and plant-associated and newly described type strains.</title>
        <authorList>
            <person name="Whitman W."/>
        </authorList>
    </citation>
    <scope>NUCLEOTIDE SEQUENCE [LARGE SCALE GENOMIC DNA]</scope>
    <source>
        <strain evidence="1 3">MA101b</strain>
    </source>
</reference>
<dbReference type="SUPFAM" id="SSF53448">
    <property type="entry name" value="Nucleotide-diphospho-sugar transferases"/>
    <property type="match status" value="1"/>
</dbReference>
<dbReference type="Pfam" id="PF13641">
    <property type="entry name" value="Glyco_tranf_2_3"/>
    <property type="match status" value="1"/>
</dbReference>
<evidence type="ECO:0000313" key="1">
    <source>
        <dbReference type="EMBL" id="PTQ58295.1"/>
    </source>
</evidence>
<dbReference type="PANTHER" id="PTHR43179">
    <property type="entry name" value="RHAMNOSYLTRANSFERASE WBBL"/>
    <property type="match status" value="1"/>
</dbReference>
<proteinExistence type="predicted"/>
<reference evidence="2 4" key="2">
    <citation type="submission" date="2019-09" db="EMBL/GenBank/DDBJ databases">
        <authorList>
            <person name="Dittami M. S."/>
        </authorList>
    </citation>
    <scope>NUCLEOTIDE SEQUENCE [LARGE SCALE GENOMIC DNA]</scope>
    <source>
        <strain evidence="2">SPHINGO391</strain>
    </source>
</reference>
<sequence>MTRSSARNATHACDAVIVNFRTPELVVSCVRSIRDHGIIPDDQIVVVENGSGDDSATRLRAELPDIPLVVTQDNQGFGAGVNLGVAHTQSEFILVLNPDTRFVDRSFAKAVALLRADPTIGIVGLDLRNVDTSRQYSARRFYSLVDIAIRRSRLKRLAPFARRDARHLMTRSWVGDSFAADWVMGTGFVIRRAAFDAVGGMDTDFFLYMEDVDLCQSVADAGWRVVAAVDAVLIHDHQRASASGPLSRSGRQHLRSLARYVRKHGMRPF</sequence>
<protein>
    <recommendedName>
        <fullName evidence="5">Glycosyltransferase 2-like domain-containing protein</fullName>
    </recommendedName>
</protein>
<accession>A0A5E8AUE9</accession>
<dbReference type="PANTHER" id="PTHR43179:SF7">
    <property type="entry name" value="RHAMNOSYLTRANSFERASE WBBL"/>
    <property type="match status" value="1"/>
</dbReference>
<evidence type="ECO:0008006" key="5">
    <source>
        <dbReference type="Google" id="ProtNLM"/>
    </source>
</evidence>
<keyword evidence="3" id="KW-1185">Reference proteome</keyword>
<dbReference type="Proteomes" id="UP000244189">
    <property type="component" value="Unassembled WGS sequence"/>
</dbReference>
<evidence type="ECO:0000313" key="3">
    <source>
        <dbReference type="Proteomes" id="UP000244189"/>
    </source>
</evidence>